<evidence type="ECO:0000256" key="2">
    <source>
        <dbReference type="ARBA" id="ARBA00022737"/>
    </source>
</evidence>
<dbReference type="Pfam" id="PF25019">
    <property type="entry name" value="LRR_R13L1-DRL21"/>
    <property type="match status" value="1"/>
</dbReference>
<feature type="domain" description="R13L1/DRL21-like LRR repeat region" evidence="6">
    <location>
        <begin position="853"/>
        <end position="987"/>
    </location>
</feature>
<dbReference type="Gene3D" id="3.80.10.10">
    <property type="entry name" value="Ribonuclease Inhibitor"/>
    <property type="match status" value="2"/>
</dbReference>
<dbReference type="InterPro" id="IPR027417">
    <property type="entry name" value="P-loop_NTPase"/>
</dbReference>
<evidence type="ECO:0000259" key="4">
    <source>
        <dbReference type="Pfam" id="PF00931"/>
    </source>
</evidence>
<organism evidence="7 8">
    <name type="scientific">Carnegiea gigantea</name>
    <dbReference type="NCBI Taxonomy" id="171969"/>
    <lineage>
        <taxon>Eukaryota</taxon>
        <taxon>Viridiplantae</taxon>
        <taxon>Streptophyta</taxon>
        <taxon>Embryophyta</taxon>
        <taxon>Tracheophyta</taxon>
        <taxon>Spermatophyta</taxon>
        <taxon>Magnoliopsida</taxon>
        <taxon>eudicotyledons</taxon>
        <taxon>Gunneridae</taxon>
        <taxon>Pentapetalae</taxon>
        <taxon>Caryophyllales</taxon>
        <taxon>Cactineae</taxon>
        <taxon>Cactaceae</taxon>
        <taxon>Cactoideae</taxon>
        <taxon>Echinocereeae</taxon>
        <taxon>Carnegiea</taxon>
    </lineage>
</organism>
<dbReference type="GO" id="GO:0006952">
    <property type="term" value="P:defense response"/>
    <property type="evidence" value="ECO:0007669"/>
    <property type="project" value="UniProtKB-KW"/>
</dbReference>
<evidence type="ECO:0000313" key="7">
    <source>
        <dbReference type="EMBL" id="KAJ8442123.1"/>
    </source>
</evidence>
<evidence type="ECO:0000313" key="8">
    <source>
        <dbReference type="Proteomes" id="UP001153076"/>
    </source>
</evidence>
<evidence type="ECO:0000256" key="1">
    <source>
        <dbReference type="ARBA" id="ARBA00022614"/>
    </source>
</evidence>
<protein>
    <submittedName>
        <fullName evidence="7">Uncharacterized protein</fullName>
    </submittedName>
</protein>
<feature type="domain" description="Disease resistance R13L4/SHOC-2-like LRR" evidence="5">
    <location>
        <begin position="1"/>
        <end position="235"/>
    </location>
</feature>
<dbReference type="SUPFAM" id="SSF52540">
    <property type="entry name" value="P-loop containing nucleoside triphosphate hydrolases"/>
    <property type="match status" value="1"/>
</dbReference>
<dbReference type="InterPro" id="IPR055414">
    <property type="entry name" value="LRR_R13L4/SHOC2-like"/>
</dbReference>
<dbReference type="InterPro" id="IPR056789">
    <property type="entry name" value="LRR_R13L1-DRL21"/>
</dbReference>
<dbReference type="PRINTS" id="PR00364">
    <property type="entry name" value="DISEASERSIST"/>
</dbReference>
<dbReference type="InterPro" id="IPR002182">
    <property type="entry name" value="NB-ARC"/>
</dbReference>
<comment type="caution">
    <text evidence="7">The sequence shown here is derived from an EMBL/GenBank/DDBJ whole genome shotgun (WGS) entry which is preliminary data.</text>
</comment>
<evidence type="ECO:0000259" key="6">
    <source>
        <dbReference type="Pfam" id="PF25019"/>
    </source>
</evidence>
<evidence type="ECO:0000256" key="3">
    <source>
        <dbReference type="ARBA" id="ARBA00022821"/>
    </source>
</evidence>
<accession>A0A9Q1QH00</accession>
<name>A0A9Q1QH00_9CARY</name>
<feature type="domain" description="NB-ARC" evidence="4">
    <location>
        <begin position="576"/>
        <end position="667"/>
    </location>
</feature>
<keyword evidence="3" id="KW-0611">Plant defense</keyword>
<dbReference type="Proteomes" id="UP001153076">
    <property type="component" value="Unassembled WGS sequence"/>
</dbReference>
<dbReference type="PANTHER" id="PTHR36766">
    <property type="entry name" value="PLANT BROAD-SPECTRUM MILDEW RESISTANCE PROTEIN RPW8"/>
    <property type="match status" value="1"/>
</dbReference>
<sequence>MGKLIHLRHLDLLRNSSICKLPDLITQLVNLLSLDVNNCRDLAKLPRDIRKLVKLRHLNLDGCPAFSHMPLGLGNLTNLQTLGRFVVRTGNRSNNKGVGGLDELNFLNNLKGKLELVLDSDFEYERVNEKLMANLEEKSKLVFLRINLYSKQSKEKSEIVLEGLQPHPNLRIMYTRGYNGERLPSWMMSWGQLPYNSLPNLVQIELCGFNNCRYLCSFDRLPHLKFLTLWIMDQLEYVENTSTAIGSPHPTPSNPLATTSAPNPLFPSLEDLTLRRMPKLKGWRKITGTSSGEEVSQILQNCGYYSAFPRLKILEFREVGLEVVPEEFRDLPALKSLQLFFCGELKELLEWIGTLTSLKELYIVGCRKLKSLSKQMVNLTKLEELDILACPTLGERCKEPQVKIGPSFNMSLVFLYNGTPMSSTLPGYMLCFIFALNVFKLVALPLELKAHPLATKQKTTAHLSLEEACNNWKTAACKKSQRKRQKKKTAEALASEFAQLLGEKLFTSALNEIHFAAGINSHVKSLADRKVMIEALFIDADAMQESSSPLLQLQLEKLSCVLEKIDDLLDEKAMTSQLKQLARFKDRLFVIAIVGLGGMGKTTLARYVYHNERVKQHFDKQMWVYATREFSTKEMLENIIASTAREARRWDFGMDEVQCRLREQTEGKKCLSIKWEELRKVLVCGGAGSKLLFRRATSPHDAKLEQGLGEIGREILERCPKVPLVIRTIGGLLREEEPNKHRWQAFRDGPLRYLSSTVPDVMQSLKLSYNQQGMRLKLCFAYCSLFPRGCELDKDGLLSTWMALGYIEARNETQSLEDGIEDTRCRLRRNTTVTRQIDPPKQQRKGHSDIGGLDELKRLNNLKGRLEIMVNLALNDEDWVGSTPETYARAATLNGKEKLVSLSIDLHYKQPKEKSKIVLEGLQPHPNLRHLHIERYTGEGLPNFAPEEFRDLSALESLSLDCCYHLMAVPEWIDTLISLKQLYIVECSKLKSLPKQMANLCNLEKHKTEACPILEEKCKKPTGEDWPLIQHVPRVRIDSSDY</sequence>
<dbReference type="Gene3D" id="1.10.8.430">
    <property type="entry name" value="Helical domain of apoptotic protease-activating factors"/>
    <property type="match status" value="1"/>
</dbReference>
<evidence type="ECO:0000259" key="5">
    <source>
        <dbReference type="Pfam" id="PF23598"/>
    </source>
</evidence>
<dbReference type="InterPro" id="IPR032675">
    <property type="entry name" value="LRR_dom_sf"/>
</dbReference>
<keyword evidence="1" id="KW-0433">Leucine-rich repeat</keyword>
<keyword evidence="8" id="KW-1185">Reference proteome</keyword>
<dbReference type="Pfam" id="PF23598">
    <property type="entry name" value="LRR_14"/>
    <property type="match status" value="1"/>
</dbReference>
<dbReference type="InterPro" id="IPR042197">
    <property type="entry name" value="Apaf_helical"/>
</dbReference>
<dbReference type="OrthoDB" id="5279713at2759"/>
<dbReference type="AlphaFoldDB" id="A0A9Q1QH00"/>
<dbReference type="PANTHER" id="PTHR36766:SF40">
    <property type="entry name" value="DISEASE RESISTANCE PROTEIN RGA3"/>
    <property type="match status" value="1"/>
</dbReference>
<dbReference type="EMBL" id="JAKOGI010000147">
    <property type="protein sequence ID" value="KAJ8442123.1"/>
    <property type="molecule type" value="Genomic_DNA"/>
</dbReference>
<dbReference type="GO" id="GO:0043531">
    <property type="term" value="F:ADP binding"/>
    <property type="evidence" value="ECO:0007669"/>
    <property type="project" value="InterPro"/>
</dbReference>
<proteinExistence type="predicted"/>
<reference evidence="7" key="1">
    <citation type="submission" date="2022-04" db="EMBL/GenBank/DDBJ databases">
        <title>Carnegiea gigantea Genome sequencing and assembly v2.</title>
        <authorList>
            <person name="Copetti D."/>
            <person name="Sanderson M.J."/>
            <person name="Burquez A."/>
            <person name="Wojciechowski M.F."/>
        </authorList>
    </citation>
    <scope>NUCLEOTIDE SEQUENCE</scope>
    <source>
        <strain evidence="7">SGP5-SGP5p</strain>
        <tissue evidence="7">Aerial part</tissue>
    </source>
</reference>
<gene>
    <name evidence="7" type="ORF">Cgig2_007961</name>
</gene>
<dbReference type="Pfam" id="PF00931">
    <property type="entry name" value="NB-ARC"/>
    <property type="match status" value="1"/>
</dbReference>
<keyword evidence="2" id="KW-0677">Repeat</keyword>
<dbReference type="Gene3D" id="3.40.50.300">
    <property type="entry name" value="P-loop containing nucleotide triphosphate hydrolases"/>
    <property type="match status" value="1"/>
</dbReference>
<dbReference type="SUPFAM" id="SSF52058">
    <property type="entry name" value="L domain-like"/>
    <property type="match status" value="2"/>
</dbReference>